<dbReference type="GO" id="GO:0007059">
    <property type="term" value="P:chromosome segregation"/>
    <property type="evidence" value="ECO:0007669"/>
    <property type="project" value="UniProtKB-KW"/>
</dbReference>
<name>A0A174LLA0_9FIRM</name>
<dbReference type="GO" id="GO:0008233">
    <property type="term" value="F:peptidase activity"/>
    <property type="evidence" value="ECO:0007669"/>
    <property type="project" value="UniProtKB-KW"/>
</dbReference>
<dbReference type="GO" id="GO:0006508">
    <property type="term" value="P:proteolysis"/>
    <property type="evidence" value="ECO:0007669"/>
    <property type="project" value="UniProtKB-KW"/>
</dbReference>
<evidence type="ECO:0000313" key="6">
    <source>
        <dbReference type="Proteomes" id="UP000260828"/>
    </source>
</evidence>
<keyword evidence="4" id="KW-0645">Protease</keyword>
<evidence type="ECO:0000313" key="3">
    <source>
        <dbReference type="EMBL" id="CUP24903.1"/>
    </source>
</evidence>
<dbReference type="Proteomes" id="UP000260828">
    <property type="component" value="Unassembled WGS sequence"/>
</dbReference>
<dbReference type="PANTHER" id="PTHR33969:SF2">
    <property type="entry name" value="SEGREGATION AND CONDENSATION PROTEIN A"/>
    <property type="match status" value="1"/>
</dbReference>
<evidence type="ECO:0000256" key="2">
    <source>
        <dbReference type="ARBA" id="ARBA00044777"/>
    </source>
</evidence>
<dbReference type="AlphaFoldDB" id="A0A174LLA0"/>
<dbReference type="PANTHER" id="PTHR33969">
    <property type="entry name" value="SEGREGATION AND CONDENSATION PROTEIN A"/>
    <property type="match status" value="1"/>
</dbReference>
<dbReference type="InterPro" id="IPR003768">
    <property type="entry name" value="ScpA"/>
</dbReference>
<sequence>MEKPQFKTGEFEGPLDLLLYLIQKHKLDICDIEISALLEQYLAYIDAMGQDDLEIASEFLEMAARLVYIKTAMLLPRHEEEGVKLKAELQGQLLEYQVCQRVAAQLGALSRLYLNFARQPMKLPADHSYRLTHSPQILYDAYRDAAGRGARRLPPPVRAFSGIVARRVVSVGSRILHILRGLYRTGSAPYESLFLTSTDRSELVATFLAVLELVKARRITVDGGQVSFERGGRARQQQEAPT</sequence>
<proteinExistence type="predicted"/>
<dbReference type="Pfam" id="PF02616">
    <property type="entry name" value="SMC_ScpA"/>
    <property type="match status" value="1"/>
</dbReference>
<accession>A0A174LLA0</accession>
<reference evidence="3 5" key="1">
    <citation type="submission" date="2015-09" db="EMBL/GenBank/DDBJ databases">
        <authorList>
            <consortium name="Pathogen Informatics"/>
        </authorList>
    </citation>
    <scope>NUCLEOTIDE SEQUENCE [LARGE SCALE GENOMIC DNA]</scope>
    <source>
        <strain evidence="3 5">2789STDY5834939</strain>
    </source>
</reference>
<keyword evidence="1" id="KW-0159">Chromosome partition</keyword>
<evidence type="ECO:0000313" key="5">
    <source>
        <dbReference type="Proteomes" id="UP000095765"/>
    </source>
</evidence>
<dbReference type="EMBL" id="CZBE01000001">
    <property type="protein sequence ID" value="CUP24903.1"/>
    <property type="molecule type" value="Genomic_DNA"/>
</dbReference>
<gene>
    <name evidence="3" type="primary">scpA</name>
    <name evidence="4" type="ORF">DXC40_06430</name>
    <name evidence="3" type="ORF">ERS852551_00224</name>
</gene>
<dbReference type="EMBL" id="QVME01000002">
    <property type="protein sequence ID" value="RGE68921.1"/>
    <property type="molecule type" value="Genomic_DNA"/>
</dbReference>
<organism evidence="3 5">
    <name type="scientific">Anaerotruncus colihominis</name>
    <dbReference type="NCBI Taxonomy" id="169435"/>
    <lineage>
        <taxon>Bacteria</taxon>
        <taxon>Bacillati</taxon>
        <taxon>Bacillota</taxon>
        <taxon>Clostridia</taxon>
        <taxon>Eubacteriales</taxon>
        <taxon>Oscillospiraceae</taxon>
        <taxon>Anaerotruncus</taxon>
    </lineage>
</organism>
<protein>
    <recommendedName>
        <fullName evidence="2">Segregation and condensation protein A</fullName>
    </recommendedName>
</protein>
<dbReference type="Gene3D" id="6.10.250.2410">
    <property type="match status" value="1"/>
</dbReference>
<reference evidence="4 6" key="2">
    <citation type="submission" date="2018-08" db="EMBL/GenBank/DDBJ databases">
        <title>A genome reference for cultivated species of the human gut microbiota.</title>
        <authorList>
            <person name="Zou Y."/>
            <person name="Xue W."/>
            <person name="Luo G."/>
        </authorList>
    </citation>
    <scope>NUCLEOTIDE SEQUENCE [LARGE SCALE GENOMIC DNA]</scope>
    <source>
        <strain evidence="4 6">TF05-12AC</strain>
    </source>
</reference>
<dbReference type="Proteomes" id="UP000095765">
    <property type="component" value="Unassembled WGS sequence"/>
</dbReference>
<evidence type="ECO:0000256" key="1">
    <source>
        <dbReference type="ARBA" id="ARBA00022829"/>
    </source>
</evidence>
<dbReference type="GeneID" id="72464267"/>
<evidence type="ECO:0000313" key="4">
    <source>
        <dbReference type="EMBL" id="RGE68921.1"/>
    </source>
</evidence>
<dbReference type="RefSeq" id="WP_006876548.1">
    <property type="nucleotide sequence ID" value="NZ_CABIWA010000002.1"/>
</dbReference>
<keyword evidence="4" id="KW-0378">Hydrolase</keyword>
<dbReference type="OrthoDB" id="9811016at2"/>